<evidence type="ECO:0000259" key="2">
    <source>
        <dbReference type="Pfam" id="PF04577"/>
    </source>
</evidence>
<evidence type="ECO:0000313" key="3">
    <source>
        <dbReference type="EMBL" id="KAF4680466.1"/>
    </source>
</evidence>
<keyword evidence="1" id="KW-1133">Transmembrane helix</keyword>
<dbReference type="Pfam" id="PF04577">
    <property type="entry name" value="Glyco_transf_61"/>
    <property type="match status" value="1"/>
</dbReference>
<feature type="domain" description="Glycosyltransferase 61 catalytic" evidence="2">
    <location>
        <begin position="381"/>
        <end position="451"/>
    </location>
</feature>
<proteinExistence type="predicted"/>
<dbReference type="Proteomes" id="UP000541610">
    <property type="component" value="Unassembled WGS sequence"/>
</dbReference>
<keyword evidence="1" id="KW-0472">Membrane</keyword>
<keyword evidence="1" id="KW-0812">Transmembrane</keyword>
<gene>
    <name evidence="3" type="ORF">FOZ60_013454</name>
</gene>
<dbReference type="AlphaFoldDB" id="A0A7J6N9H3"/>
<dbReference type="GO" id="GO:0016757">
    <property type="term" value="F:glycosyltransferase activity"/>
    <property type="evidence" value="ECO:0007669"/>
    <property type="project" value="InterPro"/>
</dbReference>
<name>A0A7J6N9H3_PEROL</name>
<accession>A0A7J6N9H3</accession>
<sequence length="1068" mass="119756">MSGLRSVLRQSRRSLLASYLRLGLPRLLPYLLVPVLTLVALYILFGIPHLDGFVGHLRGYSNFITTAPSGPEILIRADQLVNPMNGRPATVDYFLPDAPEKEANLWSAVQCTGSVVNRTCIFDNLYYNKDEDLFYLLLPRKGEVRSSPYHQRPVSPMVDAVVPGPYDGLVSADRIRNLTKNCSSFFMGDVHYDPIGRPFSPELVFFEDAAALLHWLDQRAWKPTAVTGVTIYGYALYAHNVGHIMYDALYPLYVSMIRFGYGDADVNVVMKVEDRFNGKKFLCDEFWPRFGGGKYSRLNDLRRPTYRFQRVIVGSRRMAHRSFNTDTTMPGSYTYENALYMYTQRILARYGIADAASATRGSTAVPIDRAQDGCRGVIVDNKRFTDPERAMLESVALHSHETLNCDFTFIRWEKYTFEEQLRIFSKANVYVSGVGTGITRSHFIKPGGVVVNLGEMDRYGTPPRLQPGYKDVQFAVGSPHLNALYYPMKLLNMYGELQEEAVRNMIRQAVQLVRRGFPIPRPLKDGLTPTGLAMVEYCEASPEACEDLSGQLSVEEVPGNSVWCAFCTWPDYFGLDPMWRKGTSCMKEGQPLQCRLDYDLYDRVRDPNQVAFDAACHEAARPRMQKVKQKLLALQAARLGLRTSDLTDAEATFAMMQGSPPECPPVYRPQEECFCLPLRRKQAGLLQLSFMLRLRRFGPLLVSNLRRGSFIRGVANQESIDVTTLRDPTEILECFTGLDRPTPSTCSSITLRALALLPAFTLGQCATLLLALHKAGAEAEVRDLAEGVAEGLFHVELSTDDSEGAWRYLEALSFSLPESLKEDESLTHMILGCACEGAEDAPVATICQGLISLLRAGVLSRHVPLVVEQLELLADRLQGGANPTEVCRLLAFAVKVQRVRQELLPGRLLDNAMTYITARTQQFAAKQLASIVVALWRLEEVLPEFSASVEIIDRLSAEIVWKYSQLRLTPALNAIEGLASLRHFPALDDPHRLRPVIVHVAKRLHALGPQQVLRLTRVLKWCPSAGALCEPLIAWHVECHRVEFTEDELRELSSVSRTDTTKATARHA</sequence>
<evidence type="ECO:0000256" key="1">
    <source>
        <dbReference type="SAM" id="Phobius"/>
    </source>
</evidence>
<dbReference type="OrthoDB" id="411554at2759"/>
<feature type="transmembrane region" description="Helical" evidence="1">
    <location>
        <begin position="27"/>
        <end position="47"/>
    </location>
</feature>
<organism evidence="3 4">
    <name type="scientific">Perkinsus olseni</name>
    <name type="common">Perkinsus atlanticus</name>
    <dbReference type="NCBI Taxonomy" id="32597"/>
    <lineage>
        <taxon>Eukaryota</taxon>
        <taxon>Sar</taxon>
        <taxon>Alveolata</taxon>
        <taxon>Perkinsozoa</taxon>
        <taxon>Perkinsea</taxon>
        <taxon>Perkinsida</taxon>
        <taxon>Perkinsidae</taxon>
        <taxon>Perkinsus</taxon>
    </lineage>
</organism>
<reference evidence="3 4" key="1">
    <citation type="submission" date="2020-04" db="EMBL/GenBank/DDBJ databases">
        <title>Perkinsus olseni comparative genomics.</title>
        <authorList>
            <person name="Bogema D.R."/>
        </authorList>
    </citation>
    <scope>NUCLEOTIDE SEQUENCE [LARGE SCALE GENOMIC DNA]</scope>
    <source>
        <strain evidence="3">00978-12</strain>
    </source>
</reference>
<comment type="caution">
    <text evidence="3">The sequence shown here is derived from an EMBL/GenBank/DDBJ whole genome shotgun (WGS) entry which is preliminary data.</text>
</comment>
<evidence type="ECO:0000313" key="4">
    <source>
        <dbReference type="Proteomes" id="UP000541610"/>
    </source>
</evidence>
<dbReference type="InterPro" id="IPR049625">
    <property type="entry name" value="Glyco_transf_61_cat"/>
</dbReference>
<dbReference type="EMBL" id="JABANP010000605">
    <property type="protein sequence ID" value="KAF4680466.1"/>
    <property type="molecule type" value="Genomic_DNA"/>
</dbReference>
<protein>
    <recommendedName>
        <fullName evidence="2">Glycosyltransferase 61 catalytic domain-containing protein</fullName>
    </recommendedName>
</protein>